<feature type="transmembrane region" description="Helical" evidence="1">
    <location>
        <begin position="32"/>
        <end position="54"/>
    </location>
</feature>
<sequence length="125" mass="13566">MSVYLLAVVLVLLGYAAWQGVRRTRDAKAVPHWTTAAAVGVAALLLEAHALTALIGSGVDWTYQVLAIVAFGLIAPTTIAWGIVGSLWLHHRAQDAAPRREAASARRHRDARALMNAPTQRMRHI</sequence>
<evidence type="ECO:0000313" key="2">
    <source>
        <dbReference type="EMBL" id="GAA3390642.1"/>
    </source>
</evidence>
<evidence type="ECO:0000256" key="1">
    <source>
        <dbReference type="SAM" id="Phobius"/>
    </source>
</evidence>
<protein>
    <submittedName>
        <fullName evidence="2">Uncharacterized protein</fullName>
    </submittedName>
</protein>
<keyword evidence="3" id="KW-1185">Reference proteome</keyword>
<proteinExistence type="predicted"/>
<feature type="transmembrane region" description="Helical" evidence="1">
    <location>
        <begin position="66"/>
        <end position="89"/>
    </location>
</feature>
<organism evidence="2 3">
    <name type="scientific">Cryptosporangium minutisporangium</name>
    <dbReference type="NCBI Taxonomy" id="113569"/>
    <lineage>
        <taxon>Bacteria</taxon>
        <taxon>Bacillati</taxon>
        <taxon>Actinomycetota</taxon>
        <taxon>Actinomycetes</taxon>
        <taxon>Cryptosporangiales</taxon>
        <taxon>Cryptosporangiaceae</taxon>
        <taxon>Cryptosporangium</taxon>
    </lineage>
</organism>
<keyword evidence="1" id="KW-0472">Membrane</keyword>
<keyword evidence="1" id="KW-1133">Transmembrane helix</keyword>
<dbReference type="RefSeq" id="WP_345730188.1">
    <property type="nucleotide sequence ID" value="NZ_BAAAYN010000029.1"/>
</dbReference>
<evidence type="ECO:0000313" key="3">
    <source>
        <dbReference type="Proteomes" id="UP001501676"/>
    </source>
</evidence>
<reference evidence="3" key="1">
    <citation type="journal article" date="2019" name="Int. J. Syst. Evol. Microbiol.">
        <title>The Global Catalogue of Microorganisms (GCM) 10K type strain sequencing project: providing services to taxonomists for standard genome sequencing and annotation.</title>
        <authorList>
            <consortium name="The Broad Institute Genomics Platform"/>
            <consortium name="The Broad Institute Genome Sequencing Center for Infectious Disease"/>
            <person name="Wu L."/>
            <person name="Ma J."/>
        </authorList>
    </citation>
    <scope>NUCLEOTIDE SEQUENCE [LARGE SCALE GENOMIC DNA]</scope>
    <source>
        <strain evidence="3">JCM 9458</strain>
    </source>
</reference>
<comment type="caution">
    <text evidence="2">The sequence shown here is derived from an EMBL/GenBank/DDBJ whole genome shotgun (WGS) entry which is preliminary data.</text>
</comment>
<dbReference type="Proteomes" id="UP001501676">
    <property type="component" value="Unassembled WGS sequence"/>
</dbReference>
<name>A0ABP6T191_9ACTN</name>
<dbReference type="EMBL" id="BAAAYN010000029">
    <property type="protein sequence ID" value="GAA3390642.1"/>
    <property type="molecule type" value="Genomic_DNA"/>
</dbReference>
<gene>
    <name evidence="2" type="ORF">GCM10020369_45380</name>
</gene>
<accession>A0ABP6T191</accession>
<keyword evidence="1" id="KW-0812">Transmembrane</keyword>